<dbReference type="Pfam" id="PF01656">
    <property type="entry name" value="CbiA"/>
    <property type="match status" value="1"/>
</dbReference>
<dbReference type="EMBL" id="CYHC01000003">
    <property type="protein sequence ID" value="CUA87447.1"/>
    <property type="molecule type" value="Genomic_DNA"/>
</dbReference>
<evidence type="ECO:0000256" key="6">
    <source>
        <dbReference type="ARBA" id="ARBA00022989"/>
    </source>
</evidence>
<feature type="compositionally biased region" description="Low complexity" evidence="9">
    <location>
        <begin position="140"/>
        <end position="153"/>
    </location>
</feature>
<keyword evidence="5" id="KW-0067">ATP-binding</keyword>
<feature type="region of interest" description="Disordered" evidence="9">
    <location>
        <begin position="608"/>
        <end position="648"/>
    </location>
</feature>
<dbReference type="InterPro" id="IPR002586">
    <property type="entry name" value="CobQ/CobB/MinD/ParA_Nub-bd_dom"/>
</dbReference>
<evidence type="ECO:0000256" key="7">
    <source>
        <dbReference type="ARBA" id="ARBA00023136"/>
    </source>
</evidence>
<accession>A0ABM9U395</accession>
<evidence type="ECO:0000256" key="1">
    <source>
        <dbReference type="ARBA" id="ARBA00004651"/>
    </source>
</evidence>
<evidence type="ECO:0000256" key="2">
    <source>
        <dbReference type="ARBA" id="ARBA00022475"/>
    </source>
</evidence>
<dbReference type="InterPro" id="IPR005702">
    <property type="entry name" value="Wzc-like_C"/>
</dbReference>
<dbReference type="InterPro" id="IPR003856">
    <property type="entry name" value="LPS_length_determ_N"/>
</dbReference>
<keyword evidence="4" id="KW-0547">Nucleotide-binding</keyword>
<gene>
    <name evidence="13" type="ORF">Ga0061061_103334</name>
</gene>
<keyword evidence="14" id="KW-1185">Reference proteome</keyword>
<evidence type="ECO:0000259" key="11">
    <source>
        <dbReference type="Pfam" id="PF01656"/>
    </source>
</evidence>
<comment type="caution">
    <text evidence="13">The sequence shown here is derived from an EMBL/GenBank/DDBJ whole genome shotgun (WGS) entry which is preliminary data.</text>
</comment>
<dbReference type="RefSeq" id="WP_055458799.1">
    <property type="nucleotide sequence ID" value="NZ_CYHC01000003.1"/>
</dbReference>
<feature type="compositionally biased region" description="Basic and acidic residues" evidence="9">
    <location>
        <begin position="628"/>
        <end position="639"/>
    </location>
</feature>
<dbReference type="CDD" id="cd05387">
    <property type="entry name" value="BY-kinase"/>
    <property type="match status" value="1"/>
</dbReference>
<evidence type="ECO:0000256" key="4">
    <source>
        <dbReference type="ARBA" id="ARBA00022741"/>
    </source>
</evidence>
<evidence type="ECO:0000256" key="5">
    <source>
        <dbReference type="ARBA" id="ARBA00022840"/>
    </source>
</evidence>
<evidence type="ECO:0000313" key="13">
    <source>
        <dbReference type="EMBL" id="CUA87447.1"/>
    </source>
</evidence>
<evidence type="ECO:0000256" key="8">
    <source>
        <dbReference type="SAM" id="Coils"/>
    </source>
</evidence>
<dbReference type="PANTHER" id="PTHR32309">
    <property type="entry name" value="TYROSINE-PROTEIN KINASE"/>
    <property type="match status" value="1"/>
</dbReference>
<keyword evidence="6 10" id="KW-1133">Transmembrane helix</keyword>
<keyword evidence="2" id="KW-1003">Cell membrane</keyword>
<keyword evidence="7 10" id="KW-0472">Membrane</keyword>
<feature type="domain" description="CobQ/CobB/MinD/ParA nucleotide binding" evidence="11">
    <location>
        <begin position="431"/>
        <end position="466"/>
    </location>
</feature>
<feature type="region of interest" description="Disordered" evidence="9">
    <location>
        <begin position="128"/>
        <end position="153"/>
    </location>
</feature>
<sequence>MRVLNTEGILRLAEPGRSKNFADDRGHGPLQDPTAAPPFLHLIQALLRRRWLIVAIAAAGTLLAAILALVVPPQYTATAQLTVERPAGGGQAPERILDEIIDTHLALIASRDHLRRVASRLQPLQLAKPDAQAPAAPSFGAPESAAGGRSEAAGQDIGQRMLQRLTVWIPSLSGRSEADRFLENLYRRTTVLQERRSRLITVAFTSPDPRTAAIYANRIAEAYVDSLQQQMEADAVAQLHDIDRQVDAARREVQAAQQAVQDAIRRRVEAPSGPGGAVDADREIRDLTRLSREAAEFHENLLRRRTEMKEAQASIRPGIGVQSRAAVPTWPSSHNPLLFVVPSAFLSLMAGCWLALILERADRSLRSDREVQRVLGIPCIGLFPRVRAGAIGAPRLHILNHPGSPYSEAVRNIAAALQAHHTGRGSRVVLVTSSLAGEGKSTLAAALSAYFGTLGRRVLLIDLDILPAAERSREPARAGNRRSPSREQMREMIAPQPELGVDYLGLSRLGVDPLLFFEPEGLPRLLTDLRKSYDVIVVGGPPVLGASEARLLPSIADQVLFVVRWASTKRDVAEHALSFLRRFRAMDEPGPGATFAVLSHVKLKQQARLSFGDTGGDPPAFGPGPDRPPADRPSARTAEDAGPVERSA</sequence>
<evidence type="ECO:0000256" key="9">
    <source>
        <dbReference type="SAM" id="MobiDB-lite"/>
    </source>
</evidence>
<dbReference type="Proteomes" id="UP000182178">
    <property type="component" value="Unassembled WGS sequence"/>
</dbReference>
<keyword evidence="3 10" id="KW-0812">Transmembrane</keyword>
<comment type="subcellular location">
    <subcellularLocation>
        <location evidence="1">Cell membrane</location>
        <topology evidence="1">Multi-pass membrane protein</topology>
    </subcellularLocation>
</comment>
<protein>
    <submittedName>
        <fullName evidence="13">Chromosome partitioning ATPase, Mrp family, contains Fe-S cluster</fullName>
    </submittedName>
</protein>
<evidence type="ECO:0000256" key="3">
    <source>
        <dbReference type="ARBA" id="ARBA00022692"/>
    </source>
</evidence>
<keyword evidence="8" id="KW-0175">Coiled coil</keyword>
<dbReference type="Gene3D" id="3.40.50.300">
    <property type="entry name" value="P-loop containing nucleotide triphosphate hydrolases"/>
    <property type="match status" value="1"/>
</dbReference>
<feature type="coiled-coil region" evidence="8">
    <location>
        <begin position="239"/>
        <end position="266"/>
    </location>
</feature>
<reference evidence="13 14" key="1">
    <citation type="submission" date="2015-08" db="EMBL/GenBank/DDBJ databases">
        <authorList>
            <person name="Varghese N."/>
        </authorList>
    </citation>
    <scope>NUCLEOTIDE SEQUENCE [LARGE SCALE GENOMIC DNA]</scope>
    <source>
        <strain evidence="13 14">DSM 18167</strain>
    </source>
</reference>
<evidence type="ECO:0000256" key="10">
    <source>
        <dbReference type="SAM" id="Phobius"/>
    </source>
</evidence>
<dbReference type="PANTHER" id="PTHR32309:SF13">
    <property type="entry name" value="FERRIC ENTEROBACTIN TRANSPORT PROTEIN FEPE"/>
    <property type="match status" value="1"/>
</dbReference>
<feature type="transmembrane region" description="Helical" evidence="10">
    <location>
        <begin position="51"/>
        <end position="71"/>
    </location>
</feature>
<proteinExistence type="predicted"/>
<evidence type="ECO:0000313" key="14">
    <source>
        <dbReference type="Proteomes" id="UP000182178"/>
    </source>
</evidence>
<evidence type="ECO:0000259" key="12">
    <source>
        <dbReference type="Pfam" id="PF02706"/>
    </source>
</evidence>
<dbReference type="InterPro" id="IPR050445">
    <property type="entry name" value="Bact_polysacc_biosynth/exp"/>
</dbReference>
<dbReference type="SUPFAM" id="SSF52540">
    <property type="entry name" value="P-loop containing nucleoside triphosphate hydrolases"/>
    <property type="match status" value="1"/>
</dbReference>
<feature type="domain" description="Polysaccharide chain length determinant N-terminal" evidence="12">
    <location>
        <begin position="40"/>
        <end position="118"/>
    </location>
</feature>
<name>A0ABM9U395_9HYPH</name>
<dbReference type="Pfam" id="PF02706">
    <property type="entry name" value="Wzz"/>
    <property type="match status" value="1"/>
</dbReference>
<dbReference type="InterPro" id="IPR027417">
    <property type="entry name" value="P-loop_NTPase"/>
</dbReference>
<organism evidence="13 14">
    <name type="scientific">Chelatococcus sambhunathii</name>
    <dbReference type="NCBI Taxonomy" id="363953"/>
    <lineage>
        <taxon>Bacteria</taxon>
        <taxon>Pseudomonadati</taxon>
        <taxon>Pseudomonadota</taxon>
        <taxon>Alphaproteobacteria</taxon>
        <taxon>Hyphomicrobiales</taxon>
        <taxon>Chelatococcaceae</taxon>
        <taxon>Chelatococcus</taxon>
    </lineage>
</organism>